<accession>A0A813E9M8</accession>
<name>A0A813E9M8_POLGL</name>
<dbReference type="AlphaFoldDB" id="A0A813E9M8"/>
<sequence length="95" mass="10971">VTNTSPSYRTSNWSLEEFVQHDTEDWMVVADYQGPGVRGGAPEVPEALLRLAWESDRWRRKSEEDSVRTSEWATFAQHARETFLRCGIQATPWLS</sequence>
<keyword evidence="2" id="KW-1185">Reference proteome</keyword>
<feature type="non-terminal residue" evidence="1">
    <location>
        <position position="1"/>
    </location>
</feature>
<dbReference type="EMBL" id="CAJNNV010006952">
    <property type="protein sequence ID" value="CAE8594315.1"/>
    <property type="molecule type" value="Genomic_DNA"/>
</dbReference>
<dbReference type="Proteomes" id="UP000654075">
    <property type="component" value="Unassembled WGS sequence"/>
</dbReference>
<comment type="caution">
    <text evidence="1">The sequence shown here is derived from an EMBL/GenBank/DDBJ whole genome shotgun (WGS) entry which is preliminary data.</text>
</comment>
<organism evidence="1 2">
    <name type="scientific">Polarella glacialis</name>
    <name type="common">Dinoflagellate</name>
    <dbReference type="NCBI Taxonomy" id="89957"/>
    <lineage>
        <taxon>Eukaryota</taxon>
        <taxon>Sar</taxon>
        <taxon>Alveolata</taxon>
        <taxon>Dinophyceae</taxon>
        <taxon>Suessiales</taxon>
        <taxon>Suessiaceae</taxon>
        <taxon>Polarella</taxon>
    </lineage>
</organism>
<protein>
    <submittedName>
        <fullName evidence="1">Uncharacterized protein</fullName>
    </submittedName>
</protein>
<evidence type="ECO:0000313" key="1">
    <source>
        <dbReference type="EMBL" id="CAE8594315.1"/>
    </source>
</evidence>
<proteinExistence type="predicted"/>
<gene>
    <name evidence="1" type="ORF">PGLA1383_LOCUS12872</name>
</gene>
<reference evidence="1" key="1">
    <citation type="submission" date="2021-02" db="EMBL/GenBank/DDBJ databases">
        <authorList>
            <person name="Dougan E. K."/>
            <person name="Rhodes N."/>
            <person name="Thang M."/>
            <person name="Chan C."/>
        </authorList>
    </citation>
    <scope>NUCLEOTIDE SEQUENCE</scope>
</reference>
<evidence type="ECO:0000313" key="2">
    <source>
        <dbReference type="Proteomes" id="UP000654075"/>
    </source>
</evidence>